<dbReference type="PANTHER" id="PTHR15715">
    <property type="entry name" value="CENTROSOMAL PROTEIN OF 170 KDA"/>
    <property type="match status" value="1"/>
</dbReference>
<dbReference type="RefSeq" id="XP_060436215.1">
    <property type="nucleotide sequence ID" value="XM_060578680.1"/>
</dbReference>
<feature type="domain" description="FHA" evidence="3">
    <location>
        <begin position="42"/>
        <end position="102"/>
    </location>
</feature>
<dbReference type="InterPro" id="IPR051176">
    <property type="entry name" value="Cent_Immune-Sig_Mod"/>
</dbReference>
<feature type="compositionally biased region" description="Acidic residues" evidence="1">
    <location>
        <begin position="162"/>
        <end position="175"/>
    </location>
</feature>
<keyword evidence="5" id="KW-1185">Reference proteome</keyword>
<dbReference type="Proteomes" id="UP001224890">
    <property type="component" value="Unassembled WGS sequence"/>
</dbReference>
<dbReference type="SMART" id="SM00240">
    <property type="entry name" value="FHA"/>
    <property type="match status" value="1"/>
</dbReference>
<feature type="region of interest" description="Disordered" evidence="1">
    <location>
        <begin position="558"/>
        <end position="585"/>
    </location>
</feature>
<protein>
    <recommendedName>
        <fullName evidence="3">FHA domain-containing protein</fullName>
    </recommendedName>
</protein>
<reference evidence="4" key="1">
    <citation type="submission" date="2021-06" db="EMBL/GenBank/DDBJ databases">
        <title>Comparative genomics, transcriptomics and evolutionary studies reveal genomic signatures of adaptation to plant cell wall in hemibiotrophic fungi.</title>
        <authorList>
            <consortium name="DOE Joint Genome Institute"/>
            <person name="Baroncelli R."/>
            <person name="Diaz J.F."/>
            <person name="Benocci T."/>
            <person name="Peng M."/>
            <person name="Battaglia E."/>
            <person name="Haridas S."/>
            <person name="Andreopoulos W."/>
            <person name="Labutti K."/>
            <person name="Pangilinan J."/>
            <person name="Floch G.L."/>
            <person name="Makela M.R."/>
            <person name="Henrissat B."/>
            <person name="Grigoriev I.V."/>
            <person name="Crouch J.A."/>
            <person name="De Vries R.P."/>
            <person name="Sukno S.A."/>
            <person name="Thon M.R."/>
        </authorList>
    </citation>
    <scope>NUCLEOTIDE SEQUENCE</scope>
    <source>
        <strain evidence="4">CBS 193.32</strain>
    </source>
</reference>
<evidence type="ECO:0000313" key="4">
    <source>
        <dbReference type="EMBL" id="KAK1700458.1"/>
    </source>
</evidence>
<feature type="region of interest" description="Disordered" evidence="1">
    <location>
        <begin position="213"/>
        <end position="389"/>
    </location>
</feature>
<feature type="compositionally biased region" description="Acidic residues" evidence="1">
    <location>
        <begin position="294"/>
        <end position="328"/>
    </location>
</feature>
<keyword evidence="2" id="KW-0472">Membrane</keyword>
<dbReference type="SUPFAM" id="SSF49879">
    <property type="entry name" value="SMAD/FHA domain"/>
    <property type="match status" value="1"/>
</dbReference>
<feature type="region of interest" description="Disordered" evidence="1">
    <location>
        <begin position="652"/>
        <end position="678"/>
    </location>
</feature>
<evidence type="ECO:0000313" key="5">
    <source>
        <dbReference type="Proteomes" id="UP001224890"/>
    </source>
</evidence>
<feature type="transmembrane region" description="Helical" evidence="2">
    <location>
        <begin position="736"/>
        <end position="758"/>
    </location>
</feature>
<sequence>MATGAKPQAEDVLLTVSVQHPNLDFQYPERRIILQQKNPSVVQIGRTSKRFSNLEAKADNCYFDSPVMSREHAKITVDWYHKKLFVKDIGSLHGTYHNSLKLPLHAAKELTRGDVLKFGIDIQRSNDLFPPCTIQVDWEFDHLAKAKASGQLGGRPSFSVPDDSDSESSDEDMSTMDDIRATVEKIRKIEMPKLTTGLGGSFPSFLPPHSSIDLTVDSPVHESRGGAQAETPIVIDEDIPKDTNELAEPLPKVMQDQEVTLELDAPHDEDEEDEDTPSSHRMNSKLPLVFASDSESDDSYDDSYDDESASYPDEEPSEMPDSYDDDICLSDSEMSDRSDAEDDLDAEDESNSESDSASEDELLIEASSYDEPEDSQMNDDNDNYGSQPDRDMAAAWETQGASLAFTQSQQMLRMPHANYYPQPDTGRQFFPAPMPSLSSIIPYEGLEEQGRQNDFRLPSILNPADTHVENENPFVASLKPQQLHMSAPTDLIQCEGVAPLHCSWERALSIPKKGVAATESLAFSQNDGPSAEALGETTGKTEFFAAREANKATMRRHEQDHDTIPVQPRNQVPEPPAISAEPSTSKLPYNVVFDAAPVPEPVKETPKSAKMAESAWSSSGEKFLNSPQSFSVTDVTEAPELDMTSAYQFQQSKLGSSLTAPTEPEDIPQAVTSPKRKANEMSTLTAHEEFIEAAMNNMVTGVEITAEQPTTVPVAAEPTLGAPPPPKRLRSFLSKAGYFFGGGVLTAAGVVTALAATAPAL</sequence>
<dbReference type="PANTHER" id="PTHR15715:SF37">
    <property type="entry name" value="LD47843P"/>
    <property type="match status" value="1"/>
</dbReference>
<gene>
    <name evidence="4" type="ORF">BDP55DRAFT_722988</name>
</gene>
<name>A0AAJ0AYA0_9PEZI</name>
<dbReference type="AlphaFoldDB" id="A0AAJ0AYA0"/>
<feature type="region of interest" description="Disordered" evidence="1">
    <location>
        <begin position="601"/>
        <end position="628"/>
    </location>
</feature>
<dbReference type="GeneID" id="85463206"/>
<proteinExistence type="predicted"/>
<dbReference type="Pfam" id="PF00498">
    <property type="entry name" value="FHA"/>
    <property type="match status" value="1"/>
</dbReference>
<feature type="compositionally biased region" description="Acidic residues" evidence="1">
    <location>
        <begin position="339"/>
        <end position="382"/>
    </location>
</feature>
<evidence type="ECO:0000256" key="1">
    <source>
        <dbReference type="SAM" id="MobiDB-lite"/>
    </source>
</evidence>
<organism evidence="4 5">
    <name type="scientific">Colletotrichum godetiae</name>
    <dbReference type="NCBI Taxonomy" id="1209918"/>
    <lineage>
        <taxon>Eukaryota</taxon>
        <taxon>Fungi</taxon>
        <taxon>Dikarya</taxon>
        <taxon>Ascomycota</taxon>
        <taxon>Pezizomycotina</taxon>
        <taxon>Sordariomycetes</taxon>
        <taxon>Hypocreomycetidae</taxon>
        <taxon>Glomerellales</taxon>
        <taxon>Glomerellaceae</taxon>
        <taxon>Colletotrichum</taxon>
        <taxon>Colletotrichum acutatum species complex</taxon>
    </lineage>
</organism>
<keyword evidence="2" id="KW-1133">Transmembrane helix</keyword>
<dbReference type="GO" id="GO:0005737">
    <property type="term" value="C:cytoplasm"/>
    <property type="evidence" value="ECO:0007669"/>
    <property type="project" value="TreeGrafter"/>
</dbReference>
<dbReference type="EMBL" id="JAHMHR010000002">
    <property type="protein sequence ID" value="KAK1700458.1"/>
    <property type="molecule type" value="Genomic_DNA"/>
</dbReference>
<dbReference type="InterPro" id="IPR008984">
    <property type="entry name" value="SMAD_FHA_dom_sf"/>
</dbReference>
<dbReference type="Gene3D" id="2.60.200.20">
    <property type="match status" value="1"/>
</dbReference>
<comment type="caution">
    <text evidence="4">The sequence shown here is derived from an EMBL/GenBank/DDBJ whole genome shotgun (WGS) entry which is preliminary data.</text>
</comment>
<accession>A0AAJ0AYA0</accession>
<dbReference type="InterPro" id="IPR000253">
    <property type="entry name" value="FHA_dom"/>
</dbReference>
<evidence type="ECO:0000259" key="3">
    <source>
        <dbReference type="PROSITE" id="PS50006"/>
    </source>
</evidence>
<evidence type="ECO:0000256" key="2">
    <source>
        <dbReference type="SAM" id="Phobius"/>
    </source>
</evidence>
<feature type="compositionally biased region" description="Polar residues" evidence="1">
    <location>
        <begin position="615"/>
        <end position="628"/>
    </location>
</feature>
<dbReference type="PROSITE" id="PS50006">
    <property type="entry name" value="FHA_DOMAIN"/>
    <property type="match status" value="1"/>
</dbReference>
<keyword evidence="2" id="KW-0812">Transmembrane</keyword>
<feature type="region of interest" description="Disordered" evidence="1">
    <location>
        <begin position="149"/>
        <end position="175"/>
    </location>
</feature>
<feature type="compositionally biased region" description="Acidic residues" evidence="1">
    <location>
        <begin position="267"/>
        <end position="276"/>
    </location>
</feature>